<sequence>MPEKRTSVPSALAEEIIKTIRLLALSGKKNFRKYLCDPLIFGGWEREKAHNALSSAKGIDKIQEESRNPAYLHTIGPHCKRLVSQALSENLSAIGDTCIFFCEKILEDEQVAASPEALEFIGLLEKPMTEFAHLNQTRSEKLFEDSIRNFSPDELKTAFEPVKLDAHRQKVYLDAEVHRLYSQIVSAAKSNDVMRCRKLLSSYIINFSDSENYNNQEVEKLIDALTKRASGFRENLKDSLAIDLYYSITRGILEANVKKAIQGIRKYAHIFEGDPDVKYYYEIDSLERKLYGIIHSKDLMKELKKGI</sequence>
<dbReference type="RefSeq" id="WP_100715554.1">
    <property type="nucleotide sequence ID" value="NZ_NPDY01000041.1"/>
</dbReference>
<keyword evidence="3" id="KW-1185">Reference proteome</keyword>
<dbReference type="Proteomes" id="UP000231990">
    <property type="component" value="Unassembled WGS sequence"/>
</dbReference>
<evidence type="ECO:0000313" key="2">
    <source>
        <dbReference type="EMBL" id="PJZ71667.1"/>
    </source>
</evidence>
<comment type="caution">
    <text evidence="2">The sequence shown here is derived from an EMBL/GenBank/DDBJ whole genome shotgun (WGS) entry which is preliminary data.</text>
</comment>
<dbReference type="OrthoDB" id="335905at2"/>
<proteinExistence type="predicted"/>
<dbReference type="Proteomes" id="UP000231962">
    <property type="component" value="Unassembled WGS sequence"/>
</dbReference>
<accession>A0A2M9ZHX7</accession>
<reference evidence="3 4" key="1">
    <citation type="submission" date="2017-07" db="EMBL/GenBank/DDBJ databases">
        <title>Leptospira spp. isolated from tropical soils.</title>
        <authorList>
            <person name="Thibeaux R."/>
            <person name="Iraola G."/>
            <person name="Ferres I."/>
            <person name="Bierque E."/>
            <person name="Girault D."/>
            <person name="Soupe-Gilbert M.-E."/>
            <person name="Picardeau M."/>
            <person name="Goarant C."/>
        </authorList>
    </citation>
    <scope>NUCLEOTIDE SEQUENCE [LARGE SCALE GENOMIC DNA]</scope>
    <source>
        <strain evidence="2 4">FH1-B-B1</strain>
        <strain evidence="1 3">FH1-B-C1</strain>
    </source>
</reference>
<dbReference type="EMBL" id="NPDZ01000026">
    <property type="protein sequence ID" value="PJZ71667.1"/>
    <property type="molecule type" value="Genomic_DNA"/>
</dbReference>
<organism evidence="2 4">
    <name type="scientific">Leptospira perolatii</name>
    <dbReference type="NCBI Taxonomy" id="2023191"/>
    <lineage>
        <taxon>Bacteria</taxon>
        <taxon>Pseudomonadati</taxon>
        <taxon>Spirochaetota</taxon>
        <taxon>Spirochaetia</taxon>
        <taxon>Leptospirales</taxon>
        <taxon>Leptospiraceae</taxon>
        <taxon>Leptospira</taxon>
    </lineage>
</organism>
<dbReference type="AlphaFoldDB" id="A0A2M9ZHX7"/>
<protein>
    <submittedName>
        <fullName evidence="2">Uncharacterized protein</fullName>
    </submittedName>
</protein>
<evidence type="ECO:0000313" key="4">
    <source>
        <dbReference type="Proteomes" id="UP000231990"/>
    </source>
</evidence>
<gene>
    <name evidence="1" type="ORF">CH360_18360</name>
    <name evidence="2" type="ORF">CH373_18280</name>
</gene>
<evidence type="ECO:0000313" key="3">
    <source>
        <dbReference type="Proteomes" id="UP000231962"/>
    </source>
</evidence>
<evidence type="ECO:0000313" key="1">
    <source>
        <dbReference type="EMBL" id="PJZ68024.1"/>
    </source>
</evidence>
<name>A0A2M9ZHX7_9LEPT</name>
<dbReference type="EMBL" id="NPDY01000041">
    <property type="protein sequence ID" value="PJZ68024.1"/>
    <property type="molecule type" value="Genomic_DNA"/>
</dbReference>